<evidence type="ECO:0000313" key="2">
    <source>
        <dbReference type="Proteomes" id="UP000009149"/>
    </source>
</evidence>
<name>B3DW22_METI4</name>
<sequence>MEFRFIRLGIKIFSFLTYCIYRKEKDGDIYVFFIEKIKARQ</sequence>
<dbReference type="STRING" id="481448.Minf_1471"/>
<dbReference type="EMBL" id="CP000975">
    <property type="protein sequence ID" value="ACD83525.1"/>
    <property type="molecule type" value="Genomic_DNA"/>
</dbReference>
<dbReference type="Proteomes" id="UP000009149">
    <property type="component" value="Chromosome"/>
</dbReference>
<dbReference type="KEGG" id="min:Minf_1471"/>
<reference evidence="1 2" key="1">
    <citation type="journal article" date="2008" name="Biol. Direct">
        <title>Complete genome sequence of the extremely acidophilic methanotroph isolate V4, Methylacidiphilum infernorum, a representative of the bacterial phylum Verrucomicrobia.</title>
        <authorList>
            <person name="Hou S."/>
            <person name="Makarova K.S."/>
            <person name="Saw J.H."/>
            <person name="Senin P."/>
            <person name="Ly B.V."/>
            <person name="Zhou Z."/>
            <person name="Ren Y."/>
            <person name="Wang J."/>
            <person name="Galperin M.Y."/>
            <person name="Omelchenko M.V."/>
            <person name="Wolf Y.I."/>
            <person name="Yutin N."/>
            <person name="Koonin E.V."/>
            <person name="Stott M.B."/>
            <person name="Mountain B.W."/>
            <person name="Crowe M.A."/>
            <person name="Smirnova A.V."/>
            <person name="Dunfield P.F."/>
            <person name="Feng L."/>
            <person name="Wang L."/>
            <person name="Alam M."/>
        </authorList>
    </citation>
    <scope>NUCLEOTIDE SEQUENCE [LARGE SCALE GENOMIC DNA]</scope>
    <source>
        <strain evidence="2">Isolate V4</strain>
    </source>
</reference>
<protein>
    <submittedName>
        <fullName evidence="1">Uncharacterized protein</fullName>
    </submittedName>
</protein>
<organism evidence="1 2">
    <name type="scientific">Methylacidiphilum infernorum (isolate V4)</name>
    <name type="common">Methylokorus infernorum (strain V4)</name>
    <dbReference type="NCBI Taxonomy" id="481448"/>
    <lineage>
        <taxon>Bacteria</taxon>
        <taxon>Pseudomonadati</taxon>
        <taxon>Verrucomicrobiota</taxon>
        <taxon>Methylacidiphilae</taxon>
        <taxon>Methylacidiphilales</taxon>
        <taxon>Methylacidiphilaceae</taxon>
        <taxon>Methylacidiphilum (ex Ratnadevi et al. 2023)</taxon>
    </lineage>
</organism>
<proteinExistence type="predicted"/>
<dbReference type="AlphaFoldDB" id="B3DW22"/>
<dbReference type="HOGENOM" id="CLU_3272639_0_0_0"/>
<evidence type="ECO:0000313" key="1">
    <source>
        <dbReference type="EMBL" id="ACD83525.1"/>
    </source>
</evidence>
<gene>
    <name evidence="1" type="ordered locus">Minf_1471</name>
</gene>
<accession>B3DW22</accession>